<feature type="compositionally biased region" description="Basic and acidic residues" evidence="5">
    <location>
        <begin position="241"/>
        <end position="253"/>
    </location>
</feature>
<evidence type="ECO:0000256" key="3">
    <source>
        <dbReference type="ARBA" id="ARBA00022737"/>
    </source>
</evidence>
<dbReference type="GO" id="GO:0006364">
    <property type="term" value="P:rRNA processing"/>
    <property type="evidence" value="ECO:0007669"/>
    <property type="project" value="InterPro"/>
</dbReference>
<evidence type="ECO:0000313" key="8">
    <source>
        <dbReference type="Proteomes" id="UP000288805"/>
    </source>
</evidence>
<evidence type="ECO:0000256" key="5">
    <source>
        <dbReference type="SAM" id="MobiDB-lite"/>
    </source>
</evidence>
<sequence length="265" mass="30192">MQVWALAVGKKTEMLATGGSDAVVNLWHDSTASDKEEAFRKEEEGVLKGQELENALSDTDYTKAIQIAFELRRPHKLFELFAELSRKREAADQVEKALHALGKEEFRLLLEYVREWNTKPKLCHVAQFVLFRVFSMLPPTEITEMRGIGELLEGIIPYSQRHFSRMDRLIRGTYLLDYTLTGMSVIEPETDAKEIKDEPETWPEVKDSGDRPSPENADEEQEQTLEGLKEKASSKKRKSRKSGDSAQKKVKETAYTKISAISLQA</sequence>
<dbReference type="PANTHER" id="PTHR19854:SF15">
    <property type="entry name" value="TRANSDUCIN BETA-LIKE PROTEIN 3"/>
    <property type="match status" value="1"/>
</dbReference>
<dbReference type="AlphaFoldDB" id="A0A438H6B0"/>
<dbReference type="InterPro" id="IPR013934">
    <property type="entry name" value="Utp13_C"/>
</dbReference>
<dbReference type="Proteomes" id="UP000288805">
    <property type="component" value="Unassembled WGS sequence"/>
</dbReference>
<dbReference type="Pfam" id="PF08625">
    <property type="entry name" value="Utp13"/>
    <property type="match status" value="1"/>
</dbReference>
<proteinExistence type="predicted"/>
<evidence type="ECO:0000256" key="1">
    <source>
        <dbReference type="ARBA" id="ARBA00004604"/>
    </source>
</evidence>
<keyword evidence="4" id="KW-0539">Nucleus</keyword>
<gene>
    <name evidence="7" type="primary">TBL3_4</name>
    <name evidence="7" type="ORF">CK203_047458</name>
</gene>
<dbReference type="GO" id="GO:0032040">
    <property type="term" value="C:small-subunit processome"/>
    <property type="evidence" value="ECO:0007669"/>
    <property type="project" value="InterPro"/>
</dbReference>
<feature type="compositionally biased region" description="Basic and acidic residues" evidence="5">
    <location>
        <begin position="190"/>
        <end position="213"/>
    </location>
</feature>
<name>A0A438H6B0_VITVI</name>
<dbReference type="EMBL" id="QGNW01000272">
    <property type="protein sequence ID" value="RVW79992.1"/>
    <property type="molecule type" value="Genomic_DNA"/>
</dbReference>
<comment type="subcellular location">
    <subcellularLocation>
        <location evidence="1">Nucleus</location>
        <location evidence="1">Nucleolus</location>
    </subcellularLocation>
</comment>
<evidence type="ECO:0000256" key="2">
    <source>
        <dbReference type="ARBA" id="ARBA00022574"/>
    </source>
</evidence>
<feature type="domain" description="U3 small nucleolar RNA-associated protein 13 C-terminal" evidence="6">
    <location>
        <begin position="50"/>
        <end position="183"/>
    </location>
</feature>
<dbReference type="SMR" id="A0A438H6B0"/>
<evidence type="ECO:0000259" key="6">
    <source>
        <dbReference type="Pfam" id="PF08625"/>
    </source>
</evidence>
<organism evidence="7 8">
    <name type="scientific">Vitis vinifera</name>
    <name type="common">Grape</name>
    <dbReference type="NCBI Taxonomy" id="29760"/>
    <lineage>
        <taxon>Eukaryota</taxon>
        <taxon>Viridiplantae</taxon>
        <taxon>Streptophyta</taxon>
        <taxon>Embryophyta</taxon>
        <taxon>Tracheophyta</taxon>
        <taxon>Spermatophyta</taxon>
        <taxon>Magnoliopsida</taxon>
        <taxon>eudicotyledons</taxon>
        <taxon>Gunneridae</taxon>
        <taxon>Pentapetalae</taxon>
        <taxon>rosids</taxon>
        <taxon>Vitales</taxon>
        <taxon>Vitaceae</taxon>
        <taxon>Viteae</taxon>
        <taxon>Vitis</taxon>
    </lineage>
</organism>
<evidence type="ECO:0000256" key="4">
    <source>
        <dbReference type="ARBA" id="ARBA00023242"/>
    </source>
</evidence>
<keyword evidence="3" id="KW-0677">Repeat</keyword>
<reference evidence="7 8" key="1">
    <citation type="journal article" date="2018" name="PLoS Genet.">
        <title>Population sequencing reveals clonal diversity and ancestral inbreeding in the grapevine cultivar Chardonnay.</title>
        <authorList>
            <person name="Roach M.J."/>
            <person name="Johnson D.L."/>
            <person name="Bohlmann J."/>
            <person name="van Vuuren H.J."/>
            <person name="Jones S.J."/>
            <person name="Pretorius I.S."/>
            <person name="Schmidt S.A."/>
            <person name="Borneman A.R."/>
        </authorList>
    </citation>
    <scope>NUCLEOTIDE SEQUENCE [LARGE SCALE GENOMIC DNA]</scope>
    <source>
        <strain evidence="8">cv. Chardonnay</strain>
        <tissue evidence="7">Leaf</tissue>
    </source>
</reference>
<keyword evidence="2" id="KW-0853">WD repeat</keyword>
<comment type="caution">
    <text evidence="7">The sequence shown here is derived from an EMBL/GenBank/DDBJ whole genome shotgun (WGS) entry which is preliminary data.</text>
</comment>
<evidence type="ECO:0000313" key="7">
    <source>
        <dbReference type="EMBL" id="RVW79992.1"/>
    </source>
</evidence>
<protein>
    <submittedName>
        <fullName evidence="7">Transducin beta-like protein 3</fullName>
    </submittedName>
</protein>
<feature type="region of interest" description="Disordered" evidence="5">
    <location>
        <begin position="189"/>
        <end position="253"/>
    </location>
</feature>
<accession>A0A438H6B0</accession>
<dbReference type="PANTHER" id="PTHR19854">
    <property type="entry name" value="TRANSDUCIN BETA-LIKE 3"/>
    <property type="match status" value="1"/>
</dbReference>